<proteinExistence type="predicted"/>
<name>A0A2P2KUX6_RHIMU</name>
<evidence type="ECO:0000313" key="1">
    <source>
        <dbReference type="EMBL" id="MBX09483.1"/>
    </source>
</evidence>
<sequence length="40" mass="4900">MWNEESWVIIHCDMYSILFWRGNVRLKVVRLSWGTLVIFT</sequence>
<dbReference type="EMBL" id="GGEC01028999">
    <property type="protein sequence ID" value="MBX09483.1"/>
    <property type="molecule type" value="Transcribed_RNA"/>
</dbReference>
<accession>A0A2P2KUX6</accession>
<protein>
    <submittedName>
        <fullName evidence="1">Uncharacterized protein</fullName>
    </submittedName>
</protein>
<dbReference type="AlphaFoldDB" id="A0A2P2KUX6"/>
<organism evidence="1">
    <name type="scientific">Rhizophora mucronata</name>
    <name type="common">Asiatic mangrove</name>
    <dbReference type="NCBI Taxonomy" id="61149"/>
    <lineage>
        <taxon>Eukaryota</taxon>
        <taxon>Viridiplantae</taxon>
        <taxon>Streptophyta</taxon>
        <taxon>Embryophyta</taxon>
        <taxon>Tracheophyta</taxon>
        <taxon>Spermatophyta</taxon>
        <taxon>Magnoliopsida</taxon>
        <taxon>eudicotyledons</taxon>
        <taxon>Gunneridae</taxon>
        <taxon>Pentapetalae</taxon>
        <taxon>rosids</taxon>
        <taxon>fabids</taxon>
        <taxon>Malpighiales</taxon>
        <taxon>Rhizophoraceae</taxon>
        <taxon>Rhizophora</taxon>
    </lineage>
</organism>
<reference evidence="1" key="1">
    <citation type="submission" date="2018-02" db="EMBL/GenBank/DDBJ databases">
        <title>Rhizophora mucronata_Transcriptome.</title>
        <authorList>
            <person name="Meera S.P."/>
            <person name="Sreeshan A."/>
            <person name="Augustine A."/>
        </authorList>
    </citation>
    <scope>NUCLEOTIDE SEQUENCE</scope>
    <source>
        <tissue evidence="1">Leaf</tissue>
    </source>
</reference>